<dbReference type="Gene3D" id="3.40.630.30">
    <property type="match status" value="1"/>
</dbReference>
<dbReference type="PROSITE" id="PS51186">
    <property type="entry name" value="GNAT"/>
    <property type="match status" value="1"/>
</dbReference>
<keyword evidence="3" id="KW-1185">Reference proteome</keyword>
<dbReference type="GO" id="GO:0016747">
    <property type="term" value="F:acyltransferase activity, transferring groups other than amino-acyl groups"/>
    <property type="evidence" value="ECO:0007669"/>
    <property type="project" value="InterPro"/>
</dbReference>
<dbReference type="HOGENOM" id="CLU_083019_0_0_11"/>
<dbReference type="CDD" id="cd04301">
    <property type="entry name" value="NAT_SF"/>
    <property type="match status" value="1"/>
</dbReference>
<evidence type="ECO:0000313" key="2">
    <source>
        <dbReference type="EMBL" id="EHY91232.1"/>
    </source>
</evidence>
<dbReference type="Pfam" id="PF00583">
    <property type="entry name" value="Acetyltransf_1"/>
    <property type="match status" value="1"/>
</dbReference>
<dbReference type="SUPFAM" id="SSF55729">
    <property type="entry name" value="Acyl-CoA N-acyltransferases (Nat)"/>
    <property type="match status" value="1"/>
</dbReference>
<dbReference type="EMBL" id="CM001466">
    <property type="protein sequence ID" value="EHY91232.1"/>
    <property type="molecule type" value="Genomic_DNA"/>
</dbReference>
<feature type="domain" description="N-acetyltransferase" evidence="1">
    <location>
        <begin position="155"/>
        <end position="296"/>
    </location>
</feature>
<evidence type="ECO:0000259" key="1">
    <source>
        <dbReference type="PROSITE" id="PS51186"/>
    </source>
</evidence>
<organism evidence="2 3">
    <name type="scientific">Saccharomonospora azurea NA-128</name>
    <dbReference type="NCBI Taxonomy" id="882081"/>
    <lineage>
        <taxon>Bacteria</taxon>
        <taxon>Bacillati</taxon>
        <taxon>Actinomycetota</taxon>
        <taxon>Actinomycetes</taxon>
        <taxon>Pseudonocardiales</taxon>
        <taxon>Pseudonocardiaceae</taxon>
        <taxon>Saccharomonospora</taxon>
    </lineage>
</organism>
<proteinExistence type="predicted"/>
<gene>
    <name evidence="2" type="ORF">SacazDRAFT_04392</name>
</gene>
<dbReference type="AlphaFoldDB" id="H8G553"/>
<dbReference type="InterPro" id="IPR016181">
    <property type="entry name" value="Acyl_CoA_acyltransferase"/>
</dbReference>
<name>H8G553_9PSEU</name>
<dbReference type="Proteomes" id="UP000004705">
    <property type="component" value="Chromosome"/>
</dbReference>
<sequence>MVCSRDMTITLSIPAVGGLPAAVDALRHWQDDDAPWQLHPGDVGWYWRFGADATAAALRTWRRGARILAVGLQDGPALLRLALAPDALRDEELAHRLVDDLGDPRRGVLPDGPVSLEAPANSLVRDLLPERGWSADESWTSLRHDLTQPVPDPGVRVEVVGREHADVRAAVQRAAFSGSTFTAERWHAMASGVPYSDARCLLAFDGDKEDDAVAVVTVWSAGPGRPGLVEPMGVHQDHRGRGHGRAITVAAVAALVKLGASSAIVATPTANVGALATYTSAGFRPRPDIRDLRRDA</sequence>
<protein>
    <submittedName>
        <fullName evidence="2">Acetyltransferase</fullName>
    </submittedName>
</protein>
<accession>H8G553</accession>
<reference evidence="2 3" key="1">
    <citation type="journal article" date="2012" name="Stand. Genomic Sci.">
        <title>Genome sequence of the soil bacterium Saccharomonospora azurea type strain (NA-128(T)).</title>
        <authorList>
            <person name="Klenk H.P."/>
            <person name="Held B."/>
            <person name="Lucas S."/>
            <person name="Lapidus A."/>
            <person name="Copeland A."/>
            <person name="Hammon N."/>
            <person name="Pitluck S."/>
            <person name="Goodwin L.A."/>
            <person name="Han C."/>
            <person name="Tapia R."/>
            <person name="Brambilla E.M."/>
            <person name="Potter G."/>
            <person name="Land M."/>
            <person name="Ivanova N."/>
            <person name="Rohde M."/>
            <person name="Goker M."/>
            <person name="Detter J.C."/>
            <person name="Kyrpides N.C."/>
            <person name="Woyke T."/>
        </authorList>
    </citation>
    <scope>NUCLEOTIDE SEQUENCE [LARGE SCALE GENOMIC DNA]</scope>
    <source>
        <strain evidence="2 3">NA-128</strain>
    </source>
</reference>
<dbReference type="InterPro" id="IPR000182">
    <property type="entry name" value="GNAT_dom"/>
</dbReference>
<evidence type="ECO:0000313" key="3">
    <source>
        <dbReference type="Proteomes" id="UP000004705"/>
    </source>
</evidence>